<keyword evidence="1" id="KW-1133">Transmembrane helix</keyword>
<protein>
    <recommendedName>
        <fullName evidence="4">2TM domain-containing protein</fullName>
    </recommendedName>
</protein>
<dbReference type="EMBL" id="CP059833">
    <property type="protein sequence ID" value="QMV86181.1"/>
    <property type="molecule type" value="Genomic_DNA"/>
</dbReference>
<gene>
    <name evidence="2" type="ORF">HW450_05560</name>
</gene>
<dbReference type="Proteomes" id="UP000515570">
    <property type="component" value="Chromosome"/>
</dbReference>
<keyword evidence="1" id="KW-0472">Membrane</keyword>
<dbReference type="AlphaFoldDB" id="A0A7G5FHU0"/>
<dbReference type="RefSeq" id="WP_182386991.1">
    <property type="nucleotide sequence ID" value="NZ_CP059833.1"/>
</dbReference>
<feature type="transmembrane region" description="Helical" evidence="1">
    <location>
        <begin position="107"/>
        <end position="131"/>
    </location>
</feature>
<reference evidence="2 3" key="1">
    <citation type="submission" date="2020-07" db="EMBL/GenBank/DDBJ databases">
        <title>non toxigenic Corynebacterium sp. nov from a clinical source.</title>
        <authorList>
            <person name="Bernier A.-M."/>
            <person name="Bernard K."/>
        </authorList>
    </citation>
    <scope>NUCLEOTIDE SEQUENCE [LARGE SCALE GENOMIC DNA]</scope>
    <source>
        <strain evidence="3">NML 93-0612</strain>
    </source>
</reference>
<feature type="transmembrane region" description="Helical" evidence="1">
    <location>
        <begin position="43"/>
        <end position="61"/>
    </location>
</feature>
<evidence type="ECO:0000256" key="1">
    <source>
        <dbReference type="SAM" id="Phobius"/>
    </source>
</evidence>
<keyword evidence="3" id="KW-1185">Reference proteome</keyword>
<proteinExistence type="predicted"/>
<keyword evidence="1" id="KW-0812">Transmembrane</keyword>
<accession>A0A7G5FHU0</accession>
<feature type="transmembrane region" description="Helical" evidence="1">
    <location>
        <begin position="82"/>
        <end position="101"/>
    </location>
</feature>
<evidence type="ECO:0000313" key="2">
    <source>
        <dbReference type="EMBL" id="QMV86181.1"/>
    </source>
</evidence>
<evidence type="ECO:0000313" key="3">
    <source>
        <dbReference type="Proteomes" id="UP000515570"/>
    </source>
</evidence>
<name>A0A7G5FHU0_9CORY</name>
<evidence type="ECO:0008006" key="4">
    <source>
        <dbReference type="Google" id="ProtNLM"/>
    </source>
</evidence>
<organism evidence="2 3">
    <name type="scientific">Corynebacterium hindlerae</name>
    <dbReference type="NCBI Taxonomy" id="699041"/>
    <lineage>
        <taxon>Bacteria</taxon>
        <taxon>Bacillati</taxon>
        <taxon>Actinomycetota</taxon>
        <taxon>Actinomycetes</taxon>
        <taxon>Mycobacteriales</taxon>
        <taxon>Corynebacteriaceae</taxon>
        <taxon>Corynebacterium</taxon>
    </lineage>
</organism>
<feature type="transmembrane region" description="Helical" evidence="1">
    <location>
        <begin position="17"/>
        <end position="37"/>
    </location>
</feature>
<sequence length="137" mass="14137">MATTHAASTPATSKSLILPYLLVLLAAVAALQIFIAVQGITPVAAIGLFVIAAAIFIWHWGNRKALNKVRFGNAVTHAMAYVVVNASFALHAMLGGAFTAGAPEPGWVASAIAMPAFWGIGLVVHLFGATLGGGWKD</sequence>